<dbReference type="OrthoDB" id="7427488at2759"/>
<evidence type="ECO:0000256" key="1">
    <source>
        <dbReference type="SAM" id="SignalP"/>
    </source>
</evidence>
<name>A0A6J3C8V6_GALME</name>
<dbReference type="GeneID" id="116413291"/>
<dbReference type="Proteomes" id="UP001652740">
    <property type="component" value="Unplaced"/>
</dbReference>
<sequence length="308" mass="34847">MGGINKQVNILYFFCSFALITKGVSLNKPTAVGDQGDTDGELYVKRIINGEKISDKPSYLLFTAPYRLCKGGCNTTDNFVFAFPLHIGKKGKETYRNLYSKDFKSIHSTKLNAPFRKKTTREPITPCPTLKIEVTNTISPVLIPEYASITTTPKIDVDDNVTTDFIKNFTKQKRERSFENTRSITNTKIDIGLTTITYSVTTTMKPTTENGLQNSTTVTIATETKFDTNATTNFVTNNTNHTNYNFDSTKCPKVSPRICNKRKKLNKFTPDYDDVVTGEDYKVSDVNEILKENEDYLNSYELSTIDYY</sequence>
<evidence type="ECO:0000313" key="3">
    <source>
        <dbReference type="RefSeq" id="XP_031767444.1"/>
    </source>
</evidence>
<feature type="signal peptide" evidence="1">
    <location>
        <begin position="1"/>
        <end position="23"/>
    </location>
</feature>
<dbReference type="AlphaFoldDB" id="A0A6J3C8V6"/>
<dbReference type="KEGG" id="gmw:116413291"/>
<dbReference type="RefSeq" id="XP_031767444.1">
    <property type="nucleotide sequence ID" value="XM_031911584.2"/>
</dbReference>
<evidence type="ECO:0000313" key="2">
    <source>
        <dbReference type="Proteomes" id="UP001652740"/>
    </source>
</evidence>
<accession>A0A6J3C8V6</accession>
<protein>
    <submittedName>
        <fullName evidence="3">Uncharacterized protein LOC116413291 isoform X1</fullName>
    </submittedName>
</protein>
<dbReference type="InParanoid" id="A0A6J3C8V6"/>
<keyword evidence="1" id="KW-0732">Signal</keyword>
<gene>
    <name evidence="3" type="primary">LOC116413291</name>
</gene>
<reference evidence="3" key="1">
    <citation type="submission" date="2025-08" db="UniProtKB">
        <authorList>
            <consortium name="RefSeq"/>
        </authorList>
    </citation>
    <scope>IDENTIFICATION</scope>
    <source>
        <tissue evidence="3">Whole larvae</tissue>
    </source>
</reference>
<proteinExistence type="predicted"/>
<feature type="chain" id="PRO_5026911733" evidence="1">
    <location>
        <begin position="24"/>
        <end position="308"/>
    </location>
</feature>
<organism evidence="2 3">
    <name type="scientific">Galleria mellonella</name>
    <name type="common">Greater wax moth</name>
    <dbReference type="NCBI Taxonomy" id="7137"/>
    <lineage>
        <taxon>Eukaryota</taxon>
        <taxon>Metazoa</taxon>
        <taxon>Ecdysozoa</taxon>
        <taxon>Arthropoda</taxon>
        <taxon>Hexapoda</taxon>
        <taxon>Insecta</taxon>
        <taxon>Pterygota</taxon>
        <taxon>Neoptera</taxon>
        <taxon>Endopterygota</taxon>
        <taxon>Lepidoptera</taxon>
        <taxon>Glossata</taxon>
        <taxon>Ditrysia</taxon>
        <taxon>Pyraloidea</taxon>
        <taxon>Pyralidae</taxon>
        <taxon>Galleriinae</taxon>
        <taxon>Galleria</taxon>
    </lineage>
</organism>
<keyword evidence="2" id="KW-1185">Reference proteome</keyword>